<feature type="domain" description="EamA" evidence="7">
    <location>
        <begin position="166"/>
        <end position="301"/>
    </location>
</feature>
<feature type="domain" description="EamA" evidence="7">
    <location>
        <begin position="16"/>
        <end position="153"/>
    </location>
</feature>
<dbReference type="InterPro" id="IPR000620">
    <property type="entry name" value="EamA_dom"/>
</dbReference>
<protein>
    <submittedName>
        <fullName evidence="8">EamA family transporter</fullName>
    </submittedName>
</protein>
<evidence type="ECO:0000256" key="6">
    <source>
        <dbReference type="SAM" id="Phobius"/>
    </source>
</evidence>
<evidence type="ECO:0000313" key="8">
    <source>
        <dbReference type="EMBL" id="QWF72302.1"/>
    </source>
</evidence>
<feature type="transmembrane region" description="Helical" evidence="6">
    <location>
        <begin position="197"/>
        <end position="219"/>
    </location>
</feature>
<feature type="transmembrane region" description="Helical" evidence="6">
    <location>
        <begin position="259"/>
        <end position="278"/>
    </location>
</feature>
<dbReference type="PANTHER" id="PTHR42920">
    <property type="entry name" value="OS03G0707200 PROTEIN-RELATED"/>
    <property type="match status" value="1"/>
</dbReference>
<dbReference type="AlphaFoldDB" id="A0A975RAM4"/>
<dbReference type="Proteomes" id="UP000676649">
    <property type="component" value="Chromosome"/>
</dbReference>
<sequence length="303" mass="32831">MPSHSLQHLSSRQYFSGYCLAVLAAVGFSTKAILVKLCYAYPVDATTLLALRMLFSVPVFLLIALRHGWKNRQTPLSRADKLAVLLLGLSGYYLSSLLDFMGLQYISASLERLILFLYPTFVVLISMLFLGKPCGKKELLALLLSYAGIVVVFYAELNVQAGQLWLGAGLVFASTLSFAAYLIGTGQIVARIGTSRFTAYAMLVASVATVLQFAFTHPWQALLVPKPVYEYSMWMALIATVLPVFMLSAAINRIGSSRASLIGSLGPVATLCMANQILGEALTLVQMAGLVLVMAGVLSLSRR</sequence>
<keyword evidence="5 6" id="KW-0472">Membrane</keyword>
<keyword evidence="3 6" id="KW-0812">Transmembrane</keyword>
<proteinExistence type="predicted"/>
<comment type="subcellular location">
    <subcellularLocation>
        <location evidence="1">Cell membrane</location>
        <topology evidence="1">Multi-pass membrane protein</topology>
    </subcellularLocation>
</comment>
<dbReference type="PANTHER" id="PTHR42920:SF5">
    <property type="entry name" value="EAMA DOMAIN-CONTAINING PROTEIN"/>
    <property type="match status" value="1"/>
</dbReference>
<feature type="transmembrane region" description="Helical" evidence="6">
    <location>
        <begin position="284"/>
        <end position="301"/>
    </location>
</feature>
<dbReference type="SUPFAM" id="SSF103481">
    <property type="entry name" value="Multidrug resistance efflux transporter EmrE"/>
    <property type="match status" value="2"/>
</dbReference>
<evidence type="ECO:0000313" key="9">
    <source>
        <dbReference type="Proteomes" id="UP000676649"/>
    </source>
</evidence>
<keyword evidence="2" id="KW-1003">Cell membrane</keyword>
<evidence type="ECO:0000256" key="1">
    <source>
        <dbReference type="ARBA" id="ARBA00004651"/>
    </source>
</evidence>
<dbReference type="EMBL" id="CP073754">
    <property type="protein sequence ID" value="QWF72302.1"/>
    <property type="molecule type" value="Genomic_DNA"/>
</dbReference>
<organism evidence="8 9">
    <name type="scientific">Methylomonas paludis</name>
    <dbReference type="NCBI Taxonomy" id="1173101"/>
    <lineage>
        <taxon>Bacteria</taxon>
        <taxon>Pseudomonadati</taxon>
        <taxon>Pseudomonadota</taxon>
        <taxon>Gammaproteobacteria</taxon>
        <taxon>Methylococcales</taxon>
        <taxon>Methylococcaceae</taxon>
        <taxon>Methylomonas</taxon>
    </lineage>
</organism>
<keyword evidence="9" id="KW-1185">Reference proteome</keyword>
<evidence type="ECO:0000256" key="4">
    <source>
        <dbReference type="ARBA" id="ARBA00022989"/>
    </source>
</evidence>
<dbReference type="InterPro" id="IPR037185">
    <property type="entry name" value="EmrE-like"/>
</dbReference>
<keyword evidence="4 6" id="KW-1133">Transmembrane helix</keyword>
<feature type="transmembrane region" description="Helical" evidence="6">
    <location>
        <begin position="48"/>
        <end position="65"/>
    </location>
</feature>
<evidence type="ECO:0000256" key="5">
    <source>
        <dbReference type="ARBA" id="ARBA00023136"/>
    </source>
</evidence>
<feature type="transmembrane region" description="Helical" evidence="6">
    <location>
        <begin position="113"/>
        <end position="130"/>
    </location>
</feature>
<evidence type="ECO:0000256" key="2">
    <source>
        <dbReference type="ARBA" id="ARBA00022475"/>
    </source>
</evidence>
<dbReference type="InterPro" id="IPR051258">
    <property type="entry name" value="Diverse_Substrate_Transporter"/>
</dbReference>
<dbReference type="Pfam" id="PF00892">
    <property type="entry name" value="EamA"/>
    <property type="match status" value="2"/>
</dbReference>
<dbReference type="RefSeq" id="WP_215584651.1">
    <property type="nucleotide sequence ID" value="NZ_CP073754.1"/>
</dbReference>
<name>A0A975RAM4_9GAMM</name>
<evidence type="ECO:0000256" key="3">
    <source>
        <dbReference type="ARBA" id="ARBA00022692"/>
    </source>
</evidence>
<gene>
    <name evidence="8" type="ORF">KEF85_07610</name>
</gene>
<dbReference type="GO" id="GO:0005886">
    <property type="term" value="C:plasma membrane"/>
    <property type="evidence" value="ECO:0007669"/>
    <property type="project" value="UniProtKB-SubCell"/>
</dbReference>
<feature type="transmembrane region" description="Helical" evidence="6">
    <location>
        <begin position="231"/>
        <end position="252"/>
    </location>
</feature>
<feature type="transmembrane region" description="Helical" evidence="6">
    <location>
        <begin position="139"/>
        <end position="157"/>
    </location>
</feature>
<evidence type="ECO:0000259" key="7">
    <source>
        <dbReference type="Pfam" id="PF00892"/>
    </source>
</evidence>
<feature type="transmembrane region" description="Helical" evidence="6">
    <location>
        <begin position="85"/>
        <end position="107"/>
    </location>
</feature>
<accession>A0A975RAM4</accession>
<feature type="transmembrane region" description="Helical" evidence="6">
    <location>
        <begin position="163"/>
        <end position="185"/>
    </location>
</feature>
<dbReference type="KEGG" id="mpad:KEF85_07610"/>
<reference evidence="8" key="1">
    <citation type="submission" date="2021-04" db="EMBL/GenBank/DDBJ databases">
        <title>Draft genome sequence data of methanotrophic Methylovulum sp. strain S1L and Methylomonas sp. strain S2AM isolated from boreal lake water columns.</title>
        <authorList>
            <person name="Rissanen A.J."/>
            <person name="Mangayil R."/>
            <person name="Svenning M.M."/>
            <person name="Khanongnuch R."/>
        </authorList>
    </citation>
    <scope>NUCLEOTIDE SEQUENCE</scope>
    <source>
        <strain evidence="8">S2AM</strain>
    </source>
</reference>
<feature type="transmembrane region" description="Helical" evidence="6">
    <location>
        <begin position="20"/>
        <end position="42"/>
    </location>
</feature>